<dbReference type="Pfam" id="PF07690">
    <property type="entry name" value="MFS_1"/>
    <property type="match status" value="1"/>
</dbReference>
<name>A0A2U2B748_9BACT</name>
<keyword evidence="3 6" id="KW-0812">Transmembrane</keyword>
<evidence type="ECO:0000256" key="1">
    <source>
        <dbReference type="ARBA" id="ARBA00004429"/>
    </source>
</evidence>
<dbReference type="SUPFAM" id="SSF103473">
    <property type="entry name" value="MFS general substrate transporter"/>
    <property type="match status" value="1"/>
</dbReference>
<feature type="transmembrane region" description="Helical" evidence="6">
    <location>
        <begin position="208"/>
        <end position="228"/>
    </location>
</feature>
<dbReference type="InterPro" id="IPR020846">
    <property type="entry name" value="MFS_dom"/>
</dbReference>
<feature type="transmembrane region" description="Helical" evidence="6">
    <location>
        <begin position="163"/>
        <end position="181"/>
    </location>
</feature>
<dbReference type="Gene3D" id="1.20.1250.20">
    <property type="entry name" value="MFS general substrate transporter like domains"/>
    <property type="match status" value="2"/>
</dbReference>
<feature type="transmembrane region" description="Helical" evidence="6">
    <location>
        <begin position="274"/>
        <end position="292"/>
    </location>
</feature>
<keyword evidence="5 6" id="KW-0472">Membrane</keyword>
<dbReference type="InterPro" id="IPR036259">
    <property type="entry name" value="MFS_trans_sf"/>
</dbReference>
<feature type="transmembrane region" description="Helical" evidence="6">
    <location>
        <begin position="46"/>
        <end position="66"/>
    </location>
</feature>
<dbReference type="RefSeq" id="WP_109264886.1">
    <property type="nucleotide sequence ID" value="NZ_QEWP01000010.1"/>
</dbReference>
<evidence type="ECO:0000256" key="6">
    <source>
        <dbReference type="SAM" id="Phobius"/>
    </source>
</evidence>
<comment type="caution">
    <text evidence="8">The sequence shown here is derived from an EMBL/GenBank/DDBJ whole genome shotgun (WGS) entry which is preliminary data.</text>
</comment>
<evidence type="ECO:0000256" key="3">
    <source>
        <dbReference type="ARBA" id="ARBA00022692"/>
    </source>
</evidence>
<gene>
    <name evidence="8" type="ORF">DDZ16_12875</name>
</gene>
<feature type="transmembrane region" description="Helical" evidence="6">
    <location>
        <begin position="298"/>
        <end position="321"/>
    </location>
</feature>
<dbReference type="PANTHER" id="PTHR43702">
    <property type="entry name" value="L-FUCOSE-PROTON SYMPORTER"/>
    <property type="match status" value="1"/>
</dbReference>
<protein>
    <submittedName>
        <fullName evidence="8">MFS transporter</fullName>
    </submittedName>
</protein>
<feature type="transmembrane region" description="Helical" evidence="6">
    <location>
        <begin position="73"/>
        <end position="92"/>
    </location>
</feature>
<keyword evidence="2" id="KW-1003">Cell membrane</keyword>
<feature type="domain" description="Major facilitator superfamily (MFS) profile" evidence="7">
    <location>
        <begin position="5"/>
        <end position="383"/>
    </location>
</feature>
<dbReference type="GO" id="GO:0022857">
    <property type="term" value="F:transmembrane transporter activity"/>
    <property type="evidence" value="ECO:0007669"/>
    <property type="project" value="InterPro"/>
</dbReference>
<dbReference type="EMBL" id="QEWP01000010">
    <property type="protein sequence ID" value="PWD98887.1"/>
    <property type="molecule type" value="Genomic_DNA"/>
</dbReference>
<dbReference type="OrthoDB" id="3225787at2"/>
<accession>A0A2U2B748</accession>
<organism evidence="8 9">
    <name type="scientific">Marinilabilia rubra</name>
    <dbReference type="NCBI Taxonomy" id="2162893"/>
    <lineage>
        <taxon>Bacteria</taxon>
        <taxon>Pseudomonadati</taxon>
        <taxon>Bacteroidota</taxon>
        <taxon>Bacteroidia</taxon>
        <taxon>Marinilabiliales</taxon>
        <taxon>Marinilabiliaceae</taxon>
        <taxon>Marinilabilia</taxon>
    </lineage>
</organism>
<feature type="transmembrane region" description="Helical" evidence="6">
    <location>
        <begin position="98"/>
        <end position="117"/>
    </location>
</feature>
<feature type="transmembrane region" description="Helical" evidence="6">
    <location>
        <begin position="248"/>
        <end position="267"/>
    </location>
</feature>
<feature type="transmembrane region" description="Helical" evidence="6">
    <location>
        <begin position="138"/>
        <end position="157"/>
    </location>
</feature>
<dbReference type="AlphaFoldDB" id="A0A2U2B748"/>
<feature type="transmembrane region" description="Helical" evidence="6">
    <location>
        <begin position="359"/>
        <end position="379"/>
    </location>
</feature>
<dbReference type="InterPro" id="IPR050375">
    <property type="entry name" value="MFS_TsgA-like"/>
</dbReference>
<feature type="transmembrane region" description="Helical" evidence="6">
    <location>
        <begin position="333"/>
        <end position="353"/>
    </location>
</feature>
<dbReference type="Proteomes" id="UP000244956">
    <property type="component" value="Unassembled WGS sequence"/>
</dbReference>
<dbReference type="PANTHER" id="PTHR43702:SF3">
    <property type="entry name" value="PROTEIN TSGA"/>
    <property type="match status" value="1"/>
</dbReference>
<evidence type="ECO:0000256" key="2">
    <source>
        <dbReference type="ARBA" id="ARBA00022475"/>
    </source>
</evidence>
<dbReference type="InterPro" id="IPR011701">
    <property type="entry name" value="MFS"/>
</dbReference>
<evidence type="ECO:0000313" key="9">
    <source>
        <dbReference type="Proteomes" id="UP000244956"/>
    </source>
</evidence>
<evidence type="ECO:0000256" key="5">
    <source>
        <dbReference type="ARBA" id="ARBA00023136"/>
    </source>
</evidence>
<keyword evidence="9" id="KW-1185">Reference proteome</keyword>
<sequence>MTKKTSLAKVLPVLFGFFIMGFVDVVGISTSYVQKDFQLSDSIANLLPMMVFLWFAVFSVPTGMLMNKIGRKNTVLLSMVVTFIAMLVPLVAYDYVVVLVAFALLGIGNTILQVSLNPLVSNVVSQDQLTSRLTLGQFLKAIASFLGPIIAGFAAVSLGSWKMLFPVFAGITLLSSLWLLLTPIPRDERVEETTSFGEAFGLLKDKTILLLFLGILFVVGVDVGMNMATPKFLMARTGLPLEEAGLGTSLYFAARTAGALIGAILLAKFNAMKFFKISMVVAIGAMVVLIFSQGAVMIFAMVAVIGFALANIFSIIFSMALQKRPERGNEISGLMIMGVAGGAVLPPVMGIASDAIGQVGGLLVLLVAMGYLMATSILVKINK</sequence>
<dbReference type="GO" id="GO:0005886">
    <property type="term" value="C:plasma membrane"/>
    <property type="evidence" value="ECO:0007669"/>
    <property type="project" value="UniProtKB-SubCell"/>
</dbReference>
<proteinExistence type="predicted"/>
<comment type="subcellular location">
    <subcellularLocation>
        <location evidence="1">Cell inner membrane</location>
        <topology evidence="1">Multi-pass membrane protein</topology>
    </subcellularLocation>
</comment>
<evidence type="ECO:0000259" key="7">
    <source>
        <dbReference type="PROSITE" id="PS50850"/>
    </source>
</evidence>
<evidence type="ECO:0000313" key="8">
    <source>
        <dbReference type="EMBL" id="PWD98887.1"/>
    </source>
</evidence>
<keyword evidence="4 6" id="KW-1133">Transmembrane helix</keyword>
<dbReference type="PROSITE" id="PS50850">
    <property type="entry name" value="MFS"/>
    <property type="match status" value="1"/>
</dbReference>
<feature type="transmembrane region" description="Helical" evidence="6">
    <location>
        <begin position="12"/>
        <end position="34"/>
    </location>
</feature>
<reference evidence="8 9" key="1">
    <citation type="submission" date="2018-05" db="EMBL/GenBank/DDBJ databases">
        <title>Marinilabilia rubrum sp. nov., isolated from saltern sediment.</title>
        <authorList>
            <person name="Zhang R."/>
        </authorList>
    </citation>
    <scope>NUCLEOTIDE SEQUENCE [LARGE SCALE GENOMIC DNA]</scope>
    <source>
        <strain evidence="8 9">WTE16</strain>
    </source>
</reference>
<evidence type="ECO:0000256" key="4">
    <source>
        <dbReference type="ARBA" id="ARBA00022989"/>
    </source>
</evidence>